<dbReference type="Pfam" id="PF14529">
    <property type="entry name" value="Exo_endo_phos_2"/>
    <property type="match status" value="1"/>
</dbReference>
<gene>
    <name evidence="3" type="ORF">NHX12_005013</name>
</gene>
<evidence type="ECO:0000259" key="1">
    <source>
        <dbReference type="Pfam" id="PF00078"/>
    </source>
</evidence>
<dbReference type="GO" id="GO:0061343">
    <property type="term" value="P:cell adhesion involved in heart morphogenesis"/>
    <property type="evidence" value="ECO:0007669"/>
    <property type="project" value="TreeGrafter"/>
</dbReference>
<dbReference type="InterPro" id="IPR036691">
    <property type="entry name" value="Endo/exonu/phosph_ase_sf"/>
</dbReference>
<protein>
    <recommendedName>
        <fullName evidence="5">Reverse transcriptase domain-containing protein</fullName>
    </recommendedName>
</protein>
<proteinExistence type="predicted"/>
<dbReference type="AlphaFoldDB" id="A0A9Q0DVK7"/>
<comment type="caution">
    <text evidence="3">The sequence shown here is derived from an EMBL/GenBank/DDBJ whole genome shotgun (WGS) entry which is preliminary data.</text>
</comment>
<dbReference type="PANTHER" id="PTHR33395">
    <property type="entry name" value="TRANSCRIPTASE, PUTATIVE-RELATED-RELATED"/>
    <property type="match status" value="1"/>
</dbReference>
<dbReference type="GO" id="GO:0003824">
    <property type="term" value="F:catalytic activity"/>
    <property type="evidence" value="ECO:0007669"/>
    <property type="project" value="InterPro"/>
</dbReference>
<dbReference type="EMBL" id="JANIIK010000111">
    <property type="protein sequence ID" value="KAJ3595710.1"/>
    <property type="molecule type" value="Genomic_DNA"/>
</dbReference>
<dbReference type="OrthoDB" id="419189at2759"/>
<name>A0A9Q0DVK7_9TELE</name>
<evidence type="ECO:0000313" key="3">
    <source>
        <dbReference type="EMBL" id="KAJ3595710.1"/>
    </source>
</evidence>
<dbReference type="GO" id="GO:0031012">
    <property type="term" value="C:extracellular matrix"/>
    <property type="evidence" value="ECO:0007669"/>
    <property type="project" value="TreeGrafter"/>
</dbReference>
<accession>A0A9Q0DVK7</accession>
<evidence type="ECO:0008006" key="5">
    <source>
        <dbReference type="Google" id="ProtNLM"/>
    </source>
</evidence>
<dbReference type="InterPro" id="IPR000477">
    <property type="entry name" value="RT_dom"/>
</dbReference>
<sequence>MKYSRVLIAGDFNFPGIDWSSWTTKSDHNSTEFKFIECIRNCYMHQHVTSPTRGRGTNKPSVLDRVLTDTEEAVEDVDIKSPLSSSDHSTLLIELVCELEPRKRGTARYLYNKADFDSMRADLDIDWEKLLGDNKDIEEQWSTCIDIIQQSMKKHIPQSKCHSSKKKTKNFTTPLDEKALSKLKKKHQLWKRYLNTKNGEIYIEYCRTRNQVRRITRKAIKDFERSIAKQSKSNSKKVWAYVHSKRKTRSGIADLIDLDSLDEAASPTLATTDLARAEVLNRFYSSVFTVEQDDGPIFPPKNLKHPLGQIEIIPEVVKKKLANLNVSKSPGPDGVQPRLLKELNSVLSLPLSIIFNTSLESMKLPEEWKNANVTAIFKKGKRNLPENYRPVSLTSIVCKMMESIIHDFLISHMLRNSLFTDKQYGFISGRSTTLQLITVLDEWTSIIDDWGYIDAIYCDFQKAFDKVPHKRLTHKLEGYGVKVDENSRVYLFADDTKLYRRIDSKDDCDKLHKDLSALQSWSKDWLLKFHPDKCKSMRIGGSSIDNFTYKMGENGEHHLEKVEDEKDIGVVIDEKLTFEKHMFEKIYKANGIMGLIRRTFEYMGPILS</sequence>
<feature type="domain" description="Endonuclease/exonuclease/phosphatase" evidence="2">
    <location>
        <begin position="5"/>
        <end position="90"/>
    </location>
</feature>
<organism evidence="3 4">
    <name type="scientific">Muraenolepis orangiensis</name>
    <name type="common">Patagonian moray cod</name>
    <dbReference type="NCBI Taxonomy" id="630683"/>
    <lineage>
        <taxon>Eukaryota</taxon>
        <taxon>Metazoa</taxon>
        <taxon>Chordata</taxon>
        <taxon>Craniata</taxon>
        <taxon>Vertebrata</taxon>
        <taxon>Euteleostomi</taxon>
        <taxon>Actinopterygii</taxon>
        <taxon>Neopterygii</taxon>
        <taxon>Teleostei</taxon>
        <taxon>Neoteleostei</taxon>
        <taxon>Acanthomorphata</taxon>
        <taxon>Zeiogadaria</taxon>
        <taxon>Gadariae</taxon>
        <taxon>Gadiformes</taxon>
        <taxon>Muraenolepidoidei</taxon>
        <taxon>Muraenolepididae</taxon>
        <taxon>Muraenolepis</taxon>
    </lineage>
</organism>
<reference evidence="3" key="1">
    <citation type="submission" date="2022-07" db="EMBL/GenBank/DDBJ databases">
        <title>Chromosome-level genome of Muraenolepis orangiensis.</title>
        <authorList>
            <person name="Kim J."/>
        </authorList>
    </citation>
    <scope>NUCLEOTIDE SEQUENCE</scope>
    <source>
        <strain evidence="3">KU_S4_2022</strain>
        <tissue evidence="3">Muscle</tissue>
    </source>
</reference>
<dbReference type="InterPro" id="IPR005135">
    <property type="entry name" value="Endo/exonuclease/phosphatase"/>
</dbReference>
<dbReference type="Pfam" id="PF00078">
    <property type="entry name" value="RVT_1"/>
    <property type="match status" value="1"/>
</dbReference>
<dbReference type="CDD" id="cd01650">
    <property type="entry name" value="RT_nLTR_like"/>
    <property type="match status" value="1"/>
</dbReference>
<dbReference type="Proteomes" id="UP001148018">
    <property type="component" value="Unassembled WGS sequence"/>
</dbReference>
<dbReference type="Gene3D" id="3.60.10.10">
    <property type="entry name" value="Endonuclease/exonuclease/phosphatase"/>
    <property type="match status" value="1"/>
</dbReference>
<feature type="domain" description="Reverse transcriptase" evidence="1">
    <location>
        <begin position="379"/>
        <end position="482"/>
    </location>
</feature>
<evidence type="ECO:0000313" key="4">
    <source>
        <dbReference type="Proteomes" id="UP001148018"/>
    </source>
</evidence>
<dbReference type="SUPFAM" id="SSF56219">
    <property type="entry name" value="DNase I-like"/>
    <property type="match status" value="1"/>
</dbReference>
<evidence type="ECO:0000259" key="2">
    <source>
        <dbReference type="Pfam" id="PF14529"/>
    </source>
</evidence>
<dbReference type="PANTHER" id="PTHR33395:SF22">
    <property type="entry name" value="REVERSE TRANSCRIPTASE DOMAIN-CONTAINING PROTEIN"/>
    <property type="match status" value="1"/>
</dbReference>
<keyword evidence="4" id="KW-1185">Reference proteome</keyword>
<dbReference type="GO" id="GO:0007508">
    <property type="term" value="P:larval heart development"/>
    <property type="evidence" value="ECO:0007669"/>
    <property type="project" value="TreeGrafter"/>
</dbReference>